<dbReference type="Proteomes" id="UP000248142">
    <property type="component" value="Segment"/>
</dbReference>
<protein>
    <submittedName>
        <fullName evidence="1">Uncharacterized protein</fullName>
    </submittedName>
</protein>
<reference evidence="1 2" key="1">
    <citation type="submission" date="2017-04" db="EMBL/GenBank/DDBJ databases">
        <title>Isolation of lytic bacteriophages infecting Pseudomonas strains for biocontrol of fish and shrimp spoilage during chilled storage.</title>
        <authorList>
            <person name="Yang Z."/>
            <person name="Tao X."/>
            <person name="Gao L."/>
            <person name="Rao S."/>
        </authorList>
    </citation>
    <scope>NUCLEOTIDE SEQUENCE [LARGE SCALE GENOMIC DNA]</scope>
</reference>
<gene>
    <name evidence="1" type="ORF">PspYZU01_04</name>
</gene>
<proteinExistence type="predicted"/>
<dbReference type="EMBL" id="KY971609">
    <property type="protein sequence ID" value="ASD51889.1"/>
    <property type="molecule type" value="Genomic_DNA"/>
</dbReference>
<accession>A0A2U7NBI7</accession>
<organism evidence="1 2">
    <name type="scientific">Pseudomonas phage PspYZU01</name>
    <dbReference type="NCBI Taxonomy" id="1983555"/>
    <lineage>
        <taxon>Viruses</taxon>
        <taxon>Duplodnaviria</taxon>
        <taxon>Heunggongvirae</taxon>
        <taxon>Uroviricota</taxon>
        <taxon>Caudoviricetes</taxon>
        <taxon>Casjensviridae</taxon>
        <taxon>Phobosvirus</taxon>
        <taxon>Phobosvirus PspYZU01</taxon>
    </lineage>
</organism>
<sequence length="134" mass="14360">MSAVRTAFSQAAHAASIAFAIQGAGTLAAKLSGFVELRDMYAEHLETMPVRYLGQTWVVSQAGAFVHWVNVPNGQMPVAVGLDEAKRLDEFAAKEFAKYLRGGPGKALSLGDALREEVRRLSALIAELSALLSK</sequence>
<evidence type="ECO:0000313" key="1">
    <source>
        <dbReference type="EMBL" id="ASD51889.1"/>
    </source>
</evidence>
<keyword evidence="2" id="KW-1185">Reference proteome</keyword>
<evidence type="ECO:0000313" key="2">
    <source>
        <dbReference type="Proteomes" id="UP000248142"/>
    </source>
</evidence>
<name>A0A2U7NBI7_9CAUD</name>